<comment type="subcellular location">
    <subcellularLocation>
        <location evidence="1 5">Nucleus</location>
        <location evidence="1 5">Nuclear pore complex</location>
    </subcellularLocation>
</comment>
<organism evidence="6 7">
    <name type="scientific">Caenorhabditis auriculariae</name>
    <dbReference type="NCBI Taxonomy" id="2777116"/>
    <lineage>
        <taxon>Eukaryota</taxon>
        <taxon>Metazoa</taxon>
        <taxon>Ecdysozoa</taxon>
        <taxon>Nematoda</taxon>
        <taxon>Chromadorea</taxon>
        <taxon>Rhabditida</taxon>
        <taxon>Rhabditina</taxon>
        <taxon>Rhabditomorpha</taxon>
        <taxon>Rhabditoidea</taxon>
        <taxon>Rhabditidae</taxon>
        <taxon>Peloderinae</taxon>
        <taxon>Caenorhabditis</taxon>
    </lineage>
</organism>
<dbReference type="GO" id="GO:0016973">
    <property type="term" value="P:poly(A)+ mRNA export from nucleus"/>
    <property type="evidence" value="ECO:0007669"/>
    <property type="project" value="TreeGrafter"/>
</dbReference>
<dbReference type="PANTHER" id="PTHR11225:SF4">
    <property type="entry name" value="NUCLEAR PORE COMPLEX PROTEIN NUP93"/>
    <property type="match status" value="1"/>
</dbReference>
<keyword evidence="3 5" id="KW-0906">Nuclear pore complex</keyword>
<gene>
    <name evidence="6" type="ORF">CAUJ_LOCUS444</name>
</gene>
<dbReference type="InterPro" id="IPR007231">
    <property type="entry name" value="Nucleoporin_int_Nup93/Nic96"/>
</dbReference>
<evidence type="ECO:0000256" key="1">
    <source>
        <dbReference type="ARBA" id="ARBA00004567"/>
    </source>
</evidence>
<dbReference type="Pfam" id="PF04097">
    <property type="entry name" value="Nic96"/>
    <property type="match status" value="1"/>
</dbReference>
<proteinExistence type="inferred from homology"/>
<evidence type="ECO:0000313" key="7">
    <source>
        <dbReference type="Proteomes" id="UP000835052"/>
    </source>
</evidence>
<reference evidence="6" key="1">
    <citation type="submission" date="2020-10" db="EMBL/GenBank/DDBJ databases">
        <authorList>
            <person name="Kikuchi T."/>
        </authorList>
    </citation>
    <scope>NUCLEOTIDE SEQUENCE</scope>
    <source>
        <strain evidence="6">NKZ352</strain>
    </source>
</reference>
<dbReference type="Proteomes" id="UP000835052">
    <property type="component" value="Unassembled WGS sequence"/>
</dbReference>
<dbReference type="AlphaFoldDB" id="A0A8S1GMG0"/>
<dbReference type="PANTHER" id="PTHR11225">
    <property type="entry name" value="NUCLEAR PORE COMPLEX PROTEIN NUP93 NUCLEOPORIN NUP93 DEAD EYE PROTEIN"/>
    <property type="match status" value="1"/>
</dbReference>
<dbReference type="OrthoDB" id="1918363at2759"/>
<keyword evidence="5" id="KW-0813">Transport</keyword>
<dbReference type="GO" id="GO:0006606">
    <property type="term" value="P:protein import into nucleus"/>
    <property type="evidence" value="ECO:0007669"/>
    <property type="project" value="TreeGrafter"/>
</dbReference>
<sequence length="571" mass="63685">MDNHSSIATTSGESSAMISSMDFEDHRNAFAPRIVESEIFKILDVSENLWVKGSSPVKTKIVFGERGVIIPPREKENTYETTETINLGEELPAEVPPASYFDEADPDELEQDAARIKVETDRAFFNHMLLSRPAAPALAPAQPYVKDAVATPRGTFVNPLVKDRRELIFGDKLKKYLRSGGKKNICELMKEAVAESGTDGVLEGVWSDVTAVVYKKTVAQRDDVITTAQLLEDACDYLHRLFSDHMQTVVERNLERAERGGVPGVRGLVSAFLKVGADDPNAEDDNIDGLPIWEVTYHCVRAGDVSAAKDALTRLQSFPQSATLVAALNHLADNGKLDGDLKKKLKVEWRHNSSHIKDKHKRALYAALLGGLESALSDTLENWLWFKLFPLRVDPHITPLLYKEVQKSIAIDYGQQYFMANGRSEFQYFFTALWLSGQFERAIELLNECGQRVDCVHVAVLTHRLGYLRMTENSTDDMLVVDNSEATRCYLNLARLIVAYTKNFELLDVPRSLDYFFLLKGISTPTGSDVFEMAVSRSVYLTGNADVILGTLAKEGGRLPGLIDECVCFYS</sequence>
<name>A0A8S1GMG0_9PELO</name>
<evidence type="ECO:0000256" key="4">
    <source>
        <dbReference type="ARBA" id="ARBA00023242"/>
    </source>
</evidence>
<evidence type="ECO:0000313" key="6">
    <source>
        <dbReference type="EMBL" id="CAD6184525.1"/>
    </source>
</evidence>
<keyword evidence="5" id="KW-0472">Membrane</keyword>
<keyword evidence="5" id="KW-0509">mRNA transport</keyword>
<keyword evidence="7" id="KW-1185">Reference proteome</keyword>
<comment type="similarity">
    <text evidence="2 5">Belongs to the nucleoporin interacting component (NIC) family.</text>
</comment>
<accession>A0A8S1GMG0</accession>
<protein>
    <recommendedName>
        <fullName evidence="5">Nuclear pore protein</fullName>
    </recommendedName>
</protein>
<keyword evidence="4 5" id="KW-0539">Nucleus</keyword>
<evidence type="ECO:0000256" key="3">
    <source>
        <dbReference type="ARBA" id="ARBA00023132"/>
    </source>
</evidence>
<dbReference type="EMBL" id="CAJGYM010000001">
    <property type="protein sequence ID" value="CAD6184525.1"/>
    <property type="molecule type" value="Genomic_DNA"/>
</dbReference>
<dbReference type="GO" id="GO:0017056">
    <property type="term" value="F:structural constituent of nuclear pore"/>
    <property type="evidence" value="ECO:0007669"/>
    <property type="project" value="InterPro"/>
</dbReference>
<evidence type="ECO:0000256" key="2">
    <source>
        <dbReference type="ARBA" id="ARBA00010186"/>
    </source>
</evidence>
<keyword evidence="5" id="KW-0653">Protein transport</keyword>
<keyword evidence="5" id="KW-0811">Translocation</keyword>
<comment type="caution">
    <text evidence="6">The sequence shown here is derived from an EMBL/GenBank/DDBJ whole genome shotgun (WGS) entry which is preliminary data.</text>
</comment>
<dbReference type="GO" id="GO:0005643">
    <property type="term" value="C:nuclear pore"/>
    <property type="evidence" value="ECO:0007669"/>
    <property type="project" value="UniProtKB-SubCell"/>
</dbReference>
<evidence type="ECO:0000256" key="5">
    <source>
        <dbReference type="RuleBase" id="RU364035"/>
    </source>
</evidence>